<dbReference type="EMBL" id="WJQU01003336">
    <property type="protein sequence ID" value="KAJ6625682.1"/>
    <property type="molecule type" value="Genomic_DNA"/>
</dbReference>
<organism evidence="1 2">
    <name type="scientific">Pseudolycoriella hygida</name>
    <dbReference type="NCBI Taxonomy" id="35572"/>
    <lineage>
        <taxon>Eukaryota</taxon>
        <taxon>Metazoa</taxon>
        <taxon>Ecdysozoa</taxon>
        <taxon>Arthropoda</taxon>
        <taxon>Hexapoda</taxon>
        <taxon>Insecta</taxon>
        <taxon>Pterygota</taxon>
        <taxon>Neoptera</taxon>
        <taxon>Endopterygota</taxon>
        <taxon>Diptera</taxon>
        <taxon>Nematocera</taxon>
        <taxon>Sciaroidea</taxon>
        <taxon>Sciaridae</taxon>
        <taxon>Pseudolycoriella</taxon>
    </lineage>
</organism>
<protein>
    <submittedName>
        <fullName evidence="1">Uncharacterized protein</fullName>
    </submittedName>
</protein>
<keyword evidence="2" id="KW-1185">Reference proteome</keyword>
<dbReference type="AlphaFoldDB" id="A0A9Q0RU77"/>
<dbReference type="OrthoDB" id="7912094at2759"/>
<name>A0A9Q0RU77_9DIPT</name>
<proteinExistence type="predicted"/>
<comment type="caution">
    <text evidence="1">The sequence shown here is derived from an EMBL/GenBank/DDBJ whole genome shotgun (WGS) entry which is preliminary data.</text>
</comment>
<evidence type="ECO:0000313" key="1">
    <source>
        <dbReference type="EMBL" id="KAJ6625682.1"/>
    </source>
</evidence>
<gene>
    <name evidence="1" type="ORF">Bhyg_16310</name>
</gene>
<reference evidence="1" key="1">
    <citation type="submission" date="2022-07" db="EMBL/GenBank/DDBJ databases">
        <authorList>
            <person name="Trinca V."/>
            <person name="Uliana J.V.C."/>
            <person name="Torres T.T."/>
            <person name="Ward R.J."/>
            <person name="Monesi N."/>
        </authorList>
    </citation>
    <scope>NUCLEOTIDE SEQUENCE</scope>
    <source>
        <strain evidence="1">HSMRA1968</strain>
        <tissue evidence="1">Whole embryos</tissue>
    </source>
</reference>
<dbReference type="Proteomes" id="UP001151699">
    <property type="component" value="Unassembled WGS sequence"/>
</dbReference>
<feature type="non-terminal residue" evidence="1">
    <location>
        <position position="1"/>
    </location>
</feature>
<accession>A0A9Q0RU77</accession>
<evidence type="ECO:0000313" key="2">
    <source>
        <dbReference type="Proteomes" id="UP001151699"/>
    </source>
</evidence>
<sequence length="235" mass="26636">SPLPVITFAIPYKTSLVNVLTARTKYNWTDKDEIVTSLLEVQKKLQIPGFYKAEKGVFRSNVGHVINEDFQFAERVNEIFHWIRSAGLYDLWFRQENDQRVKSFLNFNIERLKNESFHNAGSIGTVSMPTFIAYGWCGSIILLVVENCKIRNDYLSAIKFVKLPDAKYLPSGLNSIEYTGWVCFVNVCVQVPYSASHKRTVQSNDALANKRSILGFAVPGPVGDHLRNLMQALAP</sequence>
<feature type="non-terminal residue" evidence="1">
    <location>
        <position position="235"/>
    </location>
</feature>